<gene>
    <name evidence="3" type="ORF">NSCI0253_LOCUS30768</name>
</gene>
<feature type="compositionally biased region" description="Polar residues" evidence="2">
    <location>
        <begin position="628"/>
        <end position="637"/>
    </location>
</feature>
<evidence type="ECO:0000256" key="1">
    <source>
        <dbReference type="SAM" id="Coils"/>
    </source>
</evidence>
<dbReference type="EMBL" id="HBFQ01043453">
    <property type="protein sequence ID" value="CAD8856416.1"/>
    <property type="molecule type" value="Transcribed_RNA"/>
</dbReference>
<dbReference type="AlphaFoldDB" id="A0A7S1AJQ7"/>
<organism evidence="3">
    <name type="scientific">Noctiluca scintillans</name>
    <name type="common">Sea sparkle</name>
    <name type="synonym">Red tide dinoflagellate</name>
    <dbReference type="NCBI Taxonomy" id="2966"/>
    <lineage>
        <taxon>Eukaryota</taxon>
        <taxon>Sar</taxon>
        <taxon>Alveolata</taxon>
        <taxon>Dinophyceae</taxon>
        <taxon>Noctilucales</taxon>
        <taxon>Noctilucaceae</taxon>
        <taxon>Noctiluca</taxon>
    </lineage>
</organism>
<protein>
    <submittedName>
        <fullName evidence="3">Uncharacterized protein</fullName>
    </submittedName>
</protein>
<feature type="coiled-coil region" evidence="1">
    <location>
        <begin position="160"/>
        <end position="199"/>
    </location>
</feature>
<reference evidence="3" key="1">
    <citation type="submission" date="2021-01" db="EMBL/GenBank/DDBJ databases">
        <authorList>
            <person name="Corre E."/>
            <person name="Pelletier E."/>
            <person name="Niang G."/>
            <person name="Scheremetjew M."/>
            <person name="Finn R."/>
            <person name="Kale V."/>
            <person name="Holt S."/>
            <person name="Cochrane G."/>
            <person name="Meng A."/>
            <person name="Brown T."/>
            <person name="Cohen L."/>
        </authorList>
    </citation>
    <scope>NUCLEOTIDE SEQUENCE</scope>
</reference>
<feature type="region of interest" description="Disordered" evidence="2">
    <location>
        <begin position="601"/>
        <end position="637"/>
    </location>
</feature>
<name>A0A7S1AJQ7_NOCSC</name>
<evidence type="ECO:0000313" key="3">
    <source>
        <dbReference type="EMBL" id="CAD8856416.1"/>
    </source>
</evidence>
<accession>A0A7S1AJQ7</accession>
<proteinExistence type="predicted"/>
<evidence type="ECO:0000256" key="2">
    <source>
        <dbReference type="SAM" id="MobiDB-lite"/>
    </source>
</evidence>
<sequence length="637" mass="70464">MHAELVCKVKANAEGLGSLLSLELAHFSEMGSQLDELRAACRSEADARKLPREAEKELASGLSTLEQQMGDLSSRFSVIEDLTSRVGTQADSVESKLEQESVRLSSFELQLGELRAVWRSAEEARTQPREAEQTLTCGMNLLEEQFRDFATLFATSEMSREELSARLVETTERLDSKLAQEVARLSEEMESQLGELRAAPRSTEDRNIQSREAAPCDLELNELVKLCADAETRRKHSPAQLADENVVSDGLDQRQLICGEAVETEFFERFAVPSPPRAGGVEKAEMVRLSAQVKVLEECLCSVEGALREELGNLAQRLDDVGSKGRAHKAGYPPELLDQSLAEIRIDLHNDVEAAKQDVCKALMPRLEAVETKMIEEVEDMKTSLGDMHVRQQMAVGHHVEMEQKLWQEIFQLAKDVDRSRENFEYLHVEIVETDRRIRDDVDLVSANLDRRNAQNFIISREAMQKMDEEVREQLRLLCDSALLHRQEIVAVRAVIEGLQRSLAGDNAMAMSVMAVPVVACAPPEEVARAMARLQDEPQAVAAEAETLLVPGSQGAGSVERRHWSIQSSPSVGSSVDAQPFVCEIFGSTGSEPPVQEGFFSTDTSHRDSASGAMVDQEEGDENVCPNAGSSFHSFGS</sequence>
<keyword evidence="1" id="KW-0175">Coiled coil</keyword>